<evidence type="ECO:0000256" key="1">
    <source>
        <dbReference type="SAM" id="MobiDB-lite"/>
    </source>
</evidence>
<accession>A0AAU7G3G3</accession>
<feature type="compositionally biased region" description="Polar residues" evidence="1">
    <location>
        <begin position="37"/>
        <end position="52"/>
    </location>
</feature>
<dbReference type="AlphaFoldDB" id="A0AAU7G3G3"/>
<name>A0AAU7G3G3_9LACO</name>
<feature type="chain" id="PRO_5043986135" description="5'-nucleotidase" evidence="2">
    <location>
        <begin position="31"/>
        <end position="136"/>
    </location>
</feature>
<dbReference type="RefSeq" id="WP_003654634.1">
    <property type="nucleotide sequence ID" value="NZ_CP157383.1"/>
</dbReference>
<feature type="region of interest" description="Disordered" evidence="1">
    <location>
        <begin position="34"/>
        <end position="66"/>
    </location>
</feature>
<organism evidence="3">
    <name type="scientific">Lactobacillus sp. JCM 1131</name>
    <dbReference type="NCBI Taxonomy" id="3153753"/>
    <lineage>
        <taxon>Bacteria</taxon>
        <taxon>Bacillati</taxon>
        <taxon>Bacillota</taxon>
        <taxon>Bacilli</taxon>
        <taxon>Lactobacillales</taxon>
        <taxon>Lactobacillaceae</taxon>
        <taxon>Lactobacillus</taxon>
    </lineage>
</organism>
<dbReference type="EMBL" id="CP157383">
    <property type="protein sequence ID" value="XBM45147.1"/>
    <property type="molecule type" value="Genomic_DNA"/>
</dbReference>
<gene>
    <name evidence="3" type="ORF">ABG084_06725</name>
</gene>
<evidence type="ECO:0000313" key="3">
    <source>
        <dbReference type="EMBL" id="XBM45147.1"/>
    </source>
</evidence>
<proteinExistence type="predicted"/>
<evidence type="ECO:0000256" key="2">
    <source>
        <dbReference type="SAM" id="SignalP"/>
    </source>
</evidence>
<protein>
    <recommendedName>
        <fullName evidence="4">5'-nucleotidase</fullName>
    </recommendedName>
</protein>
<sequence>MKNHRRVLVGSLASAALMSLFLVNNGSVKADEVVQPRQVQQSSEVRVTTNQDNAKKPNNDQWANPANYKDDIPVQVLGINDLHGNIDTTGKAYVGRGMHYNAGNVARLSSYLNNAESDFKEKIPKVTHLELKRETW</sequence>
<keyword evidence="2" id="KW-0732">Signal</keyword>
<evidence type="ECO:0008006" key="4">
    <source>
        <dbReference type="Google" id="ProtNLM"/>
    </source>
</evidence>
<feature type="signal peptide" evidence="2">
    <location>
        <begin position="1"/>
        <end position="30"/>
    </location>
</feature>
<reference evidence="3" key="1">
    <citation type="submission" date="2024-05" db="EMBL/GenBank/DDBJ databases">
        <authorList>
            <person name="Lee M.W."/>
            <person name="Lee J.K."/>
            <person name="Kim J.M."/>
            <person name="Choi D.G."/>
            <person name="Baek J.H."/>
            <person name="Bayburt H."/>
            <person name="Jung J.J."/>
            <person name="Han D.M."/>
            <person name="Jeon C.O."/>
        </authorList>
    </citation>
    <scope>NUCLEOTIDE SEQUENCE</scope>
    <source>
        <strain evidence="3">JCM 1131</strain>
    </source>
</reference>